<proteinExistence type="predicted"/>
<dbReference type="Gene3D" id="3.30.720.120">
    <property type="match status" value="1"/>
</dbReference>
<dbReference type="Gene3D" id="3.30.720.110">
    <property type="match status" value="1"/>
</dbReference>
<dbReference type="InterPro" id="IPR037523">
    <property type="entry name" value="VOC_core"/>
</dbReference>
<dbReference type="InterPro" id="IPR029068">
    <property type="entry name" value="Glyas_Bleomycin-R_OHBP_Dase"/>
</dbReference>
<evidence type="ECO:0000259" key="1">
    <source>
        <dbReference type="PROSITE" id="PS51819"/>
    </source>
</evidence>
<dbReference type="RefSeq" id="WP_128249316.1">
    <property type="nucleotide sequence ID" value="NZ_CP034951.1"/>
</dbReference>
<dbReference type="PANTHER" id="PTHR34109">
    <property type="entry name" value="BNAUNNG04460D PROTEIN-RELATED"/>
    <property type="match status" value="1"/>
</dbReference>
<evidence type="ECO:0000313" key="2">
    <source>
        <dbReference type="EMBL" id="QAA80923.1"/>
    </source>
</evidence>
<reference evidence="2 3" key="1">
    <citation type="submission" date="2019-01" db="EMBL/GenBank/DDBJ databases">
        <title>Complete genome sequencing of Aequorivita sp. H23M31.</title>
        <authorList>
            <person name="Bae J.-W."/>
        </authorList>
    </citation>
    <scope>NUCLEOTIDE SEQUENCE [LARGE SCALE GENOMIC DNA]</scope>
    <source>
        <strain evidence="2 3">H23M31</strain>
    </source>
</reference>
<dbReference type="SUPFAM" id="SSF54593">
    <property type="entry name" value="Glyoxalase/Bleomycin resistance protein/Dihydroxybiphenyl dioxygenase"/>
    <property type="match status" value="1"/>
</dbReference>
<keyword evidence="3" id="KW-1185">Reference proteome</keyword>
<dbReference type="InterPro" id="IPR004360">
    <property type="entry name" value="Glyas_Fos-R_dOase_dom"/>
</dbReference>
<evidence type="ECO:0000313" key="3">
    <source>
        <dbReference type="Proteomes" id="UP000285517"/>
    </source>
</evidence>
<dbReference type="OrthoDB" id="9795306at2"/>
<feature type="domain" description="VOC" evidence="1">
    <location>
        <begin position="12"/>
        <end position="130"/>
    </location>
</feature>
<dbReference type="Proteomes" id="UP000285517">
    <property type="component" value="Chromosome"/>
</dbReference>
<dbReference type="Pfam" id="PF00903">
    <property type="entry name" value="Glyoxalase"/>
    <property type="match status" value="1"/>
</dbReference>
<protein>
    <submittedName>
        <fullName evidence="2">VOC family protein</fullName>
    </submittedName>
</protein>
<organism evidence="2 3">
    <name type="scientific">Aequorivita ciconiae</name>
    <dbReference type="NCBI Taxonomy" id="2494375"/>
    <lineage>
        <taxon>Bacteria</taxon>
        <taxon>Pseudomonadati</taxon>
        <taxon>Bacteroidota</taxon>
        <taxon>Flavobacteriia</taxon>
        <taxon>Flavobacteriales</taxon>
        <taxon>Flavobacteriaceae</taxon>
        <taxon>Aequorivita</taxon>
    </lineage>
</organism>
<dbReference type="KEGG" id="aev:EI546_03900"/>
<dbReference type="AlphaFoldDB" id="A0A410G0X5"/>
<name>A0A410G0X5_9FLAO</name>
<sequence>MNKIYDTYRPKGFGTVSSYLMVENPEELINFLKKAFYAEELNRSINPKNGVIANIILKIGNSCFMISQARGEFLNMRTSFYLYVDDVDKLHQRAIENGAKEEFAPRDMEYQDRQSGIIDPSGNYWWISKRLVNKDYED</sequence>
<dbReference type="PROSITE" id="PS51819">
    <property type="entry name" value="VOC"/>
    <property type="match status" value="1"/>
</dbReference>
<dbReference type="PANTHER" id="PTHR34109:SF1">
    <property type="entry name" value="VOC DOMAIN-CONTAINING PROTEIN"/>
    <property type="match status" value="1"/>
</dbReference>
<accession>A0A410G0X5</accession>
<gene>
    <name evidence="2" type="ORF">EI546_03900</name>
</gene>
<dbReference type="EMBL" id="CP034951">
    <property type="protein sequence ID" value="QAA80923.1"/>
    <property type="molecule type" value="Genomic_DNA"/>
</dbReference>